<evidence type="ECO:0000313" key="4">
    <source>
        <dbReference type="Proteomes" id="UP001254770"/>
    </source>
</evidence>
<dbReference type="InterPro" id="IPR038750">
    <property type="entry name" value="YczE/YyaS-like"/>
</dbReference>
<protein>
    <recommendedName>
        <fullName evidence="5">Integral membrane protein</fullName>
    </recommendedName>
</protein>
<keyword evidence="1" id="KW-0812">Transmembrane</keyword>
<keyword evidence="1" id="KW-1133">Transmembrane helix</keyword>
<feature type="transmembrane region" description="Helical" evidence="1">
    <location>
        <begin position="104"/>
        <end position="124"/>
    </location>
</feature>
<evidence type="ECO:0008006" key="5">
    <source>
        <dbReference type="Google" id="ProtNLM"/>
    </source>
</evidence>
<dbReference type="RefSeq" id="WP_010744188.1">
    <property type="nucleotide sequence ID" value="NZ_BAAAXM010000063.1"/>
</dbReference>
<feature type="transmembrane region" description="Helical" evidence="1">
    <location>
        <begin position="46"/>
        <end position="67"/>
    </location>
</feature>
<proteinExistence type="predicted"/>
<dbReference type="Pfam" id="PF19700">
    <property type="entry name" value="DUF6198"/>
    <property type="match status" value="1"/>
</dbReference>
<dbReference type="EMBL" id="JARPXL010000017">
    <property type="protein sequence ID" value="MDT2545693.1"/>
    <property type="molecule type" value="Genomic_DNA"/>
</dbReference>
<dbReference type="EMBL" id="JARPXM010000001">
    <property type="protein sequence ID" value="MDT2536575.1"/>
    <property type="molecule type" value="Genomic_DNA"/>
</dbReference>
<gene>
    <name evidence="3" type="ORF">P7D69_15190</name>
    <name evidence="2" type="ORF">P7D78_00430</name>
</gene>
<accession>A0AAP5KFC4</accession>
<dbReference type="AlphaFoldDB" id="A0AAP5KFC4"/>
<evidence type="ECO:0000313" key="2">
    <source>
        <dbReference type="EMBL" id="MDT2536575.1"/>
    </source>
</evidence>
<comment type="caution">
    <text evidence="3">The sequence shown here is derived from an EMBL/GenBank/DDBJ whole genome shotgun (WGS) entry which is preliminary data.</text>
</comment>
<feature type="transmembrane region" description="Helical" evidence="1">
    <location>
        <begin position="76"/>
        <end position="98"/>
    </location>
</feature>
<feature type="transmembrane region" description="Helical" evidence="1">
    <location>
        <begin position="12"/>
        <end position="34"/>
    </location>
</feature>
<reference evidence="3" key="1">
    <citation type="submission" date="2023-03" db="EMBL/GenBank/DDBJ databases">
        <authorList>
            <person name="Shen W."/>
            <person name="Cai J."/>
        </authorList>
    </citation>
    <scope>NUCLEOTIDE SEQUENCE</scope>
    <source>
        <strain evidence="2">B646-2</strain>
        <strain evidence="3">Y15</strain>
    </source>
</reference>
<dbReference type="Proteomes" id="UP001249240">
    <property type="component" value="Unassembled WGS sequence"/>
</dbReference>
<feature type="transmembrane region" description="Helical" evidence="1">
    <location>
        <begin position="154"/>
        <end position="174"/>
    </location>
</feature>
<sequence length="200" mass="22653">MTNQKKLTLSFLYYLLSAFGISLTLKASIGVSSFNSLNATLAEFSHIKIGTITAGLNFLFLIGCLYLDPKKKLKNYLTMGIALLFFGSTINLFTYFIFPLFSLHAYILRCLLFILGTIIAGIGTGKVLKYQLLKFPIETFCLFLSERTEHSFKFYRYSIDLICILTALLFTVFFHLTLMVREGTVISFLLLSPVIAWAKE</sequence>
<dbReference type="PANTHER" id="PTHR40078:SF1">
    <property type="entry name" value="INTEGRAL MEMBRANE PROTEIN"/>
    <property type="match status" value="1"/>
</dbReference>
<dbReference type="GeneID" id="67041852"/>
<evidence type="ECO:0000313" key="3">
    <source>
        <dbReference type="EMBL" id="MDT2545693.1"/>
    </source>
</evidence>
<dbReference type="Proteomes" id="UP001254770">
    <property type="component" value="Unassembled WGS sequence"/>
</dbReference>
<name>A0AAP5KFC4_9ENTE</name>
<dbReference type="PANTHER" id="PTHR40078">
    <property type="entry name" value="INTEGRAL MEMBRANE PROTEIN-RELATED"/>
    <property type="match status" value="1"/>
</dbReference>
<keyword evidence="1" id="KW-0472">Membrane</keyword>
<evidence type="ECO:0000256" key="1">
    <source>
        <dbReference type="SAM" id="Phobius"/>
    </source>
</evidence>
<organism evidence="3 4">
    <name type="scientific">Enterococcus raffinosus</name>
    <dbReference type="NCBI Taxonomy" id="71452"/>
    <lineage>
        <taxon>Bacteria</taxon>
        <taxon>Bacillati</taxon>
        <taxon>Bacillota</taxon>
        <taxon>Bacilli</taxon>
        <taxon>Lactobacillales</taxon>
        <taxon>Enterococcaceae</taxon>
        <taxon>Enterococcus</taxon>
    </lineage>
</organism>